<dbReference type="Proteomes" id="UP000568877">
    <property type="component" value="Unassembled WGS sequence"/>
</dbReference>
<evidence type="ECO:0000313" key="1">
    <source>
        <dbReference type="EMBL" id="GFP21544.1"/>
    </source>
</evidence>
<accession>A0A6V8PJL2</accession>
<dbReference type="Proteomes" id="UP000569018">
    <property type="component" value="Unassembled WGS sequence"/>
</dbReference>
<proteinExistence type="predicted"/>
<evidence type="ECO:0000313" key="7">
    <source>
        <dbReference type="Proteomes" id="UP000561271"/>
    </source>
</evidence>
<dbReference type="EMBL" id="BLRW01000164">
    <property type="protein sequence ID" value="GFP23676.1"/>
    <property type="molecule type" value="Genomic_DNA"/>
</dbReference>
<gene>
    <name evidence="1" type="ORF">HKBW3S06_00771</name>
    <name evidence="2" type="ORF">HKBW3S09_01141</name>
    <name evidence="3" type="ORF">HKBW3S33_01370</name>
    <name evidence="4" type="ORF">HKBW3S42_00741</name>
    <name evidence="5" type="ORF">HKBW3S44_00780</name>
    <name evidence="6" type="ORF">HKBW3S47_01203</name>
</gene>
<evidence type="ECO:0000313" key="4">
    <source>
        <dbReference type="EMBL" id="GFP32437.1"/>
    </source>
</evidence>
<evidence type="ECO:0000313" key="12">
    <source>
        <dbReference type="Proteomes" id="UP000591948"/>
    </source>
</evidence>
<evidence type="ECO:0000313" key="3">
    <source>
        <dbReference type="EMBL" id="GFP27959.1"/>
    </source>
</evidence>
<sequence length="85" mass="9900">MEESFLSGKSERDLILLLRSLQTRKRKIYVQSWLLQGYICLVKSELIKRLKDRHHQGEPLVTEEDVESVADMLVESVLHSSQFAD</sequence>
<dbReference type="EMBL" id="BLRV01000060">
    <property type="protein sequence ID" value="GFP21544.1"/>
    <property type="molecule type" value="Genomic_DNA"/>
</dbReference>
<evidence type="ECO:0000313" key="11">
    <source>
        <dbReference type="Proteomes" id="UP000585609"/>
    </source>
</evidence>
<keyword evidence="12" id="KW-1185">Reference proteome</keyword>
<dbReference type="EMBL" id="BLSC01000048">
    <property type="protein sequence ID" value="GFP37100.1"/>
    <property type="molecule type" value="Genomic_DNA"/>
</dbReference>
<dbReference type="Proteomes" id="UP000591948">
    <property type="component" value="Unassembled WGS sequence"/>
</dbReference>
<evidence type="ECO:0000313" key="2">
    <source>
        <dbReference type="EMBL" id="GFP23676.1"/>
    </source>
</evidence>
<dbReference type="RefSeq" id="WP_176226671.1">
    <property type="nucleotide sequence ID" value="NZ_BLRV01000060.1"/>
</dbReference>
<evidence type="ECO:0000313" key="6">
    <source>
        <dbReference type="EMBL" id="GFP39505.1"/>
    </source>
</evidence>
<dbReference type="Proteomes" id="UP000585609">
    <property type="component" value="Unassembled WGS sequence"/>
</dbReference>
<protein>
    <submittedName>
        <fullName evidence="4">Uncharacterized protein</fullName>
    </submittedName>
</protein>
<dbReference type="Proteomes" id="UP000561271">
    <property type="component" value="Unassembled WGS sequence"/>
</dbReference>
<dbReference type="EMBL" id="BLSD01000059">
    <property type="protein sequence ID" value="GFP39505.1"/>
    <property type="molecule type" value="Genomic_DNA"/>
</dbReference>
<reference evidence="7 8" key="1">
    <citation type="journal article" date="2020" name="Front. Microbiol.">
        <title>Single-cell genomics of novel Actinobacteria with the Wood-Ljungdahl pathway discovered in a serpentinizing system.</title>
        <authorList>
            <person name="Merino N."/>
            <person name="Kawai M."/>
            <person name="Boyd E.S."/>
            <person name="Colman D.R."/>
            <person name="McGlynn S.E."/>
            <person name="Nealson K.H."/>
            <person name="Kurokawa K."/>
            <person name="Hongoh Y."/>
        </authorList>
    </citation>
    <scope>NUCLEOTIDE SEQUENCE [LARGE SCALE GENOMIC DNA]</scope>
    <source>
        <strain evidence="1 10">S06</strain>
        <strain evidence="2 11">S09_30</strain>
        <strain evidence="3 12">S33</strain>
        <strain evidence="4 8">S42</strain>
        <strain evidence="5 7">S44</strain>
        <strain evidence="6 9">S47</strain>
    </source>
</reference>
<dbReference type="Proteomes" id="UP000580051">
    <property type="component" value="Unassembled WGS sequence"/>
</dbReference>
<dbReference type="EMBL" id="BLSA01000077">
    <property type="protein sequence ID" value="GFP32437.1"/>
    <property type="molecule type" value="Genomic_DNA"/>
</dbReference>
<name>A0A6V8PJL2_9ACTN</name>
<evidence type="ECO:0000313" key="10">
    <source>
        <dbReference type="Proteomes" id="UP000580051"/>
    </source>
</evidence>
<dbReference type="EMBL" id="BLRY01000090">
    <property type="protein sequence ID" value="GFP27959.1"/>
    <property type="molecule type" value="Genomic_DNA"/>
</dbReference>
<dbReference type="AlphaFoldDB" id="A0A6V8PJL2"/>
<evidence type="ECO:0000313" key="9">
    <source>
        <dbReference type="Proteomes" id="UP000569018"/>
    </source>
</evidence>
<evidence type="ECO:0000313" key="5">
    <source>
        <dbReference type="EMBL" id="GFP37100.1"/>
    </source>
</evidence>
<comment type="caution">
    <text evidence="4">The sequence shown here is derived from an EMBL/GenBank/DDBJ whole genome shotgun (WGS) entry which is preliminary data.</text>
</comment>
<organism evidence="4 8">
    <name type="scientific">Candidatus Hakubella thermalkaliphila</name>
    <dbReference type="NCBI Taxonomy" id="2754717"/>
    <lineage>
        <taxon>Bacteria</taxon>
        <taxon>Bacillati</taxon>
        <taxon>Actinomycetota</taxon>
        <taxon>Actinomycetota incertae sedis</taxon>
        <taxon>Candidatus Hakubellales</taxon>
        <taxon>Candidatus Hakubellaceae</taxon>
        <taxon>Candidatus Hakubella</taxon>
    </lineage>
</organism>
<evidence type="ECO:0000313" key="8">
    <source>
        <dbReference type="Proteomes" id="UP000568877"/>
    </source>
</evidence>